<dbReference type="GO" id="GO:0000156">
    <property type="term" value="F:phosphorelay response regulator activity"/>
    <property type="evidence" value="ECO:0007669"/>
    <property type="project" value="TreeGrafter"/>
</dbReference>
<dbReference type="GO" id="GO:0006355">
    <property type="term" value="P:regulation of DNA-templated transcription"/>
    <property type="evidence" value="ECO:0007669"/>
    <property type="project" value="TreeGrafter"/>
</dbReference>
<evidence type="ECO:0000256" key="1">
    <source>
        <dbReference type="ARBA" id="ARBA00022553"/>
    </source>
</evidence>
<dbReference type="InterPro" id="IPR001789">
    <property type="entry name" value="Sig_transdc_resp-reg_receiver"/>
</dbReference>
<sequence>MRILLVDDEEELVATLAERLAMRGIDADWVTNGEDAILKAETESYDLSVLDVKIPRISGINLKRELEKRNPHMKFIFMTGHGSEADYKAGSEEAGSEFYLIKPLDIRLLIEKINTALNSVGGSI</sequence>
<evidence type="ECO:0000256" key="4">
    <source>
        <dbReference type="PROSITE-ProRule" id="PRU00169"/>
    </source>
</evidence>
<dbReference type="EMBL" id="OJIN01000221">
    <property type="protein sequence ID" value="SPD75846.1"/>
    <property type="molecule type" value="Genomic_DNA"/>
</dbReference>
<dbReference type="Gene3D" id="3.40.50.2300">
    <property type="match status" value="1"/>
</dbReference>
<dbReference type="SUPFAM" id="SSF52172">
    <property type="entry name" value="CheY-like"/>
    <property type="match status" value="1"/>
</dbReference>
<evidence type="ECO:0000313" key="6">
    <source>
        <dbReference type="EMBL" id="SPD75846.1"/>
    </source>
</evidence>
<dbReference type="AlphaFoldDB" id="A0A445N2D2"/>
<dbReference type="InterPro" id="IPR039420">
    <property type="entry name" value="WalR-like"/>
</dbReference>
<keyword evidence="1 4" id="KW-0597">Phosphoprotein</keyword>
<dbReference type="Pfam" id="PF00072">
    <property type="entry name" value="Response_reg"/>
    <property type="match status" value="1"/>
</dbReference>
<proteinExistence type="predicted"/>
<organism evidence="6">
    <name type="scientific">uncultured Desulfobacterium sp</name>
    <dbReference type="NCBI Taxonomy" id="201089"/>
    <lineage>
        <taxon>Bacteria</taxon>
        <taxon>Pseudomonadati</taxon>
        <taxon>Thermodesulfobacteriota</taxon>
        <taxon>Desulfobacteria</taxon>
        <taxon>Desulfobacterales</taxon>
        <taxon>Desulfobacteriaceae</taxon>
        <taxon>Desulfobacterium</taxon>
        <taxon>environmental samples</taxon>
    </lineage>
</organism>
<dbReference type="GO" id="GO:0032993">
    <property type="term" value="C:protein-DNA complex"/>
    <property type="evidence" value="ECO:0007669"/>
    <property type="project" value="TreeGrafter"/>
</dbReference>
<gene>
    <name evidence="6" type="ORF">PITCH_A760056</name>
</gene>
<dbReference type="PANTHER" id="PTHR48111:SF40">
    <property type="entry name" value="PHOSPHATE REGULON TRANSCRIPTIONAL REGULATORY PROTEIN PHOB"/>
    <property type="match status" value="1"/>
</dbReference>
<protein>
    <recommendedName>
        <fullName evidence="5">Response regulatory domain-containing protein</fullName>
    </recommendedName>
</protein>
<evidence type="ECO:0000259" key="5">
    <source>
        <dbReference type="PROSITE" id="PS50110"/>
    </source>
</evidence>
<feature type="domain" description="Response regulatory" evidence="5">
    <location>
        <begin position="2"/>
        <end position="117"/>
    </location>
</feature>
<dbReference type="PROSITE" id="PS50110">
    <property type="entry name" value="RESPONSE_REGULATORY"/>
    <property type="match status" value="1"/>
</dbReference>
<keyword evidence="2" id="KW-0902">Two-component regulatory system</keyword>
<name>A0A445N2D2_9BACT</name>
<feature type="modified residue" description="4-aspartylphosphate" evidence="4">
    <location>
        <position position="51"/>
    </location>
</feature>
<accession>A0A445N2D2</accession>
<keyword evidence="3" id="KW-0238">DNA-binding</keyword>
<reference evidence="6" key="1">
    <citation type="submission" date="2018-01" db="EMBL/GenBank/DDBJ databases">
        <authorList>
            <person name="Regsiter A."/>
            <person name="William W."/>
        </authorList>
    </citation>
    <scope>NUCLEOTIDE SEQUENCE</scope>
    <source>
        <strain evidence="6">TRIP AH-1</strain>
    </source>
</reference>
<evidence type="ECO:0000256" key="2">
    <source>
        <dbReference type="ARBA" id="ARBA00023012"/>
    </source>
</evidence>
<dbReference type="GO" id="GO:0000976">
    <property type="term" value="F:transcription cis-regulatory region binding"/>
    <property type="evidence" value="ECO:0007669"/>
    <property type="project" value="TreeGrafter"/>
</dbReference>
<dbReference type="GO" id="GO:0005829">
    <property type="term" value="C:cytosol"/>
    <property type="evidence" value="ECO:0007669"/>
    <property type="project" value="TreeGrafter"/>
</dbReference>
<dbReference type="SMART" id="SM00448">
    <property type="entry name" value="REC"/>
    <property type="match status" value="1"/>
</dbReference>
<dbReference type="PANTHER" id="PTHR48111">
    <property type="entry name" value="REGULATOR OF RPOS"/>
    <property type="match status" value="1"/>
</dbReference>
<evidence type="ECO:0000256" key="3">
    <source>
        <dbReference type="ARBA" id="ARBA00023125"/>
    </source>
</evidence>
<dbReference type="InterPro" id="IPR011006">
    <property type="entry name" value="CheY-like_superfamily"/>
</dbReference>